<dbReference type="AlphaFoldDB" id="A0AAV4Y958"/>
<evidence type="ECO:0000256" key="2">
    <source>
        <dbReference type="ARBA" id="ARBA00022840"/>
    </source>
</evidence>
<keyword evidence="1" id="KW-0547">Nucleotide-binding</keyword>
<name>A0AAV4Y958_CAEEX</name>
<dbReference type="Gene3D" id="3.40.50.300">
    <property type="entry name" value="P-loop containing nucleotide triphosphate hydrolases"/>
    <property type="match status" value="1"/>
</dbReference>
<dbReference type="GO" id="GO:0005634">
    <property type="term" value="C:nucleus"/>
    <property type="evidence" value="ECO:0007669"/>
    <property type="project" value="TreeGrafter"/>
</dbReference>
<proteinExistence type="predicted"/>
<evidence type="ECO:0000313" key="4">
    <source>
        <dbReference type="EMBL" id="GIZ03540.1"/>
    </source>
</evidence>
<dbReference type="EMBL" id="BPLR01001617">
    <property type="protein sequence ID" value="GIZ03540.1"/>
    <property type="molecule type" value="Genomic_DNA"/>
</dbReference>
<dbReference type="InterPro" id="IPR027417">
    <property type="entry name" value="P-loop_NTPase"/>
</dbReference>
<organism evidence="4 5">
    <name type="scientific">Caerostris extrusa</name>
    <name type="common">Bark spider</name>
    <name type="synonym">Caerostris bankana</name>
    <dbReference type="NCBI Taxonomy" id="172846"/>
    <lineage>
        <taxon>Eukaryota</taxon>
        <taxon>Metazoa</taxon>
        <taxon>Ecdysozoa</taxon>
        <taxon>Arthropoda</taxon>
        <taxon>Chelicerata</taxon>
        <taxon>Arachnida</taxon>
        <taxon>Araneae</taxon>
        <taxon>Araneomorphae</taxon>
        <taxon>Entelegynae</taxon>
        <taxon>Araneoidea</taxon>
        <taxon>Araneidae</taxon>
        <taxon>Caerostris</taxon>
    </lineage>
</organism>
<evidence type="ECO:0000259" key="3">
    <source>
        <dbReference type="Pfam" id="PF07728"/>
    </source>
</evidence>
<dbReference type="InterPro" id="IPR011704">
    <property type="entry name" value="ATPase_dyneun-rel_AAA"/>
</dbReference>
<dbReference type="Proteomes" id="UP001054945">
    <property type="component" value="Unassembled WGS sequence"/>
</dbReference>
<evidence type="ECO:0000313" key="5">
    <source>
        <dbReference type="Proteomes" id="UP001054945"/>
    </source>
</evidence>
<dbReference type="GO" id="GO:0005524">
    <property type="term" value="F:ATP binding"/>
    <property type="evidence" value="ECO:0007669"/>
    <property type="project" value="UniProtKB-KW"/>
</dbReference>
<gene>
    <name evidence="4" type="primary">MDN1</name>
    <name evidence="4" type="ORF">CEXT_393401</name>
</gene>
<dbReference type="Pfam" id="PF07728">
    <property type="entry name" value="AAA_5"/>
    <property type="match status" value="1"/>
</dbReference>
<comment type="caution">
    <text evidence="4">The sequence shown here is derived from an EMBL/GenBank/DDBJ whole genome shotgun (WGS) entry which is preliminary data.</text>
</comment>
<protein>
    <submittedName>
        <fullName evidence="4">Midasin</fullName>
    </submittedName>
</protein>
<dbReference type="SUPFAM" id="SSF52540">
    <property type="entry name" value="P-loop containing nucleoside triphosphate hydrolases"/>
    <property type="match status" value="1"/>
</dbReference>
<keyword evidence="2" id="KW-0067">ATP-binding</keyword>
<evidence type="ECO:0000256" key="1">
    <source>
        <dbReference type="ARBA" id="ARBA00022741"/>
    </source>
</evidence>
<reference evidence="4 5" key="1">
    <citation type="submission" date="2021-06" db="EMBL/GenBank/DDBJ databases">
        <title>Caerostris extrusa draft genome.</title>
        <authorList>
            <person name="Kono N."/>
            <person name="Arakawa K."/>
        </authorList>
    </citation>
    <scope>NUCLEOTIDE SEQUENCE [LARGE SCALE GENOMIC DNA]</scope>
</reference>
<dbReference type="PANTHER" id="PTHR48103:SF2">
    <property type="entry name" value="MIDASIN"/>
    <property type="match status" value="1"/>
</dbReference>
<feature type="domain" description="ATPase dynein-related AAA" evidence="3">
    <location>
        <begin position="17"/>
        <end position="64"/>
    </location>
</feature>
<dbReference type="GO" id="GO:0030687">
    <property type="term" value="C:preribosome, large subunit precursor"/>
    <property type="evidence" value="ECO:0007669"/>
    <property type="project" value="TreeGrafter"/>
</dbReference>
<dbReference type="PANTHER" id="PTHR48103">
    <property type="entry name" value="MIDASIN-RELATED"/>
    <property type="match status" value="1"/>
</dbReference>
<accession>A0AAV4Y958</accession>
<dbReference type="GO" id="GO:0016887">
    <property type="term" value="F:ATP hydrolysis activity"/>
    <property type="evidence" value="ECO:0007669"/>
    <property type="project" value="InterPro"/>
</dbReference>
<sequence length="149" mass="16302">MRRLAVLVGKAIEFNEPVLLIGNTGCGKTTMCQIFAQIFGKKMYSVNCHMHSESSDFLGGLRPVRDAAKKEEFSAHNTNLLKQFGNRCYEFLGTQVDLSSLPAPTTALATLGLGDVSNIPIGVFTEGNKESFGIGPFRIEFGNIHIFKD</sequence>
<dbReference type="GO" id="GO:0000027">
    <property type="term" value="P:ribosomal large subunit assembly"/>
    <property type="evidence" value="ECO:0007669"/>
    <property type="project" value="TreeGrafter"/>
</dbReference>
<dbReference type="GO" id="GO:0000055">
    <property type="term" value="P:ribosomal large subunit export from nucleus"/>
    <property type="evidence" value="ECO:0007669"/>
    <property type="project" value="TreeGrafter"/>
</dbReference>
<keyword evidence="5" id="KW-1185">Reference proteome</keyword>